<reference evidence="1 2" key="1">
    <citation type="journal article" date="2013" name="Genome Announc.">
        <title>Genome Sequence of the Pigment-Producing Bacterium Pseudogulbenkiania ferrooxidans, Isolated from Loktak Lake.</title>
        <authorList>
            <person name="Puranik S."/>
            <person name="Talkal R."/>
            <person name="Qureshi A."/>
            <person name="Khardenavis A."/>
            <person name="Kapley A."/>
            <person name="Purohit H.J."/>
        </authorList>
    </citation>
    <scope>NUCLEOTIDE SEQUENCE [LARGE SCALE GENOMIC DNA]</scope>
    <source>
        <strain evidence="1 2">EGD-HP2</strain>
    </source>
</reference>
<dbReference type="NCBIfam" id="TIGR01611">
    <property type="entry name" value="tail_tube"/>
    <property type="match status" value="1"/>
</dbReference>
<comment type="caution">
    <text evidence="1">The sequence shown here is derived from an EMBL/GenBank/DDBJ whole genome shotgun (WGS) entry which is preliminary data.</text>
</comment>
<name>A0ABN0N7D5_9NEIS</name>
<dbReference type="EMBL" id="AVPH01000212">
    <property type="protein sequence ID" value="ERE07142.1"/>
    <property type="molecule type" value="Genomic_DNA"/>
</dbReference>
<gene>
    <name evidence="1" type="ORF">O166_06560</name>
</gene>
<dbReference type="InterPro" id="IPR006498">
    <property type="entry name" value="Tail_tube"/>
</dbReference>
<evidence type="ECO:0000313" key="2">
    <source>
        <dbReference type="Proteomes" id="UP000016426"/>
    </source>
</evidence>
<proteinExistence type="predicted"/>
<dbReference type="Pfam" id="PF04985">
    <property type="entry name" value="Phage_tube"/>
    <property type="match status" value="1"/>
</dbReference>
<dbReference type="RefSeq" id="WP_021476741.1">
    <property type="nucleotide sequence ID" value="NZ_AVPH01000212.1"/>
</dbReference>
<keyword evidence="2" id="KW-1185">Reference proteome</keyword>
<evidence type="ECO:0000313" key="1">
    <source>
        <dbReference type="EMBL" id="ERE07142.1"/>
    </source>
</evidence>
<protein>
    <submittedName>
        <fullName evidence="1">Tail protein</fullName>
    </submittedName>
</protein>
<accession>A0ABN0N7D5</accession>
<dbReference type="Proteomes" id="UP000016426">
    <property type="component" value="Unassembled WGS sequence"/>
</dbReference>
<organism evidence="1 2">
    <name type="scientific">Pseudogulbenkiania ferrooxidans EGD-HP2</name>
    <dbReference type="NCBI Taxonomy" id="1388764"/>
    <lineage>
        <taxon>Bacteria</taxon>
        <taxon>Pseudomonadati</taxon>
        <taxon>Pseudomonadota</taxon>
        <taxon>Betaproteobacteria</taxon>
        <taxon>Neisseriales</taxon>
        <taxon>Chromobacteriaceae</taxon>
        <taxon>Pseudogulbenkiania</taxon>
    </lineage>
</organism>
<sequence>MRLEEIREGVVYINGATYFGMTEEVKLPEIQFRTTERKPTGGLGSLELPAGIDKMEAEITWKSYDRQLAATAFNPRRATVVQVRSVKRTFDAGGGVEREVSVVTHLTVLPKSVGLGSHKGGEAAELSSKFVVHAVKQVVDGETLVEIDVINQVFKMGGEDLLSTLRQILGV</sequence>